<dbReference type="InterPro" id="IPR013783">
    <property type="entry name" value="Ig-like_fold"/>
</dbReference>
<dbReference type="Gene3D" id="2.60.40.10">
    <property type="entry name" value="Immunoglobulins"/>
    <property type="match status" value="1"/>
</dbReference>
<evidence type="ECO:0000259" key="4">
    <source>
        <dbReference type="Pfam" id="PF09118"/>
    </source>
</evidence>
<dbReference type="CDD" id="cd02851">
    <property type="entry name" value="E_set_GO_C"/>
    <property type="match status" value="1"/>
</dbReference>
<proteinExistence type="predicted"/>
<reference evidence="5 6" key="1">
    <citation type="submission" date="2018-10" db="EMBL/GenBank/DDBJ databases">
        <title>Draft genome of Fastidiocella sp. strain 375T, a bacterium isolated from a karstic cave dripping water.</title>
        <authorList>
            <person name="Coelho C."/>
            <person name="Verissimo A."/>
            <person name="Tiago I."/>
        </authorList>
    </citation>
    <scope>NUCLEOTIDE SEQUENCE [LARGE SCALE GENOMIC DNA]</scope>
    <source>
        <strain evidence="5 6">CAVE-375</strain>
    </source>
</reference>
<evidence type="ECO:0000256" key="2">
    <source>
        <dbReference type="SAM" id="MobiDB-lite"/>
    </source>
</evidence>
<evidence type="ECO:0000313" key="6">
    <source>
        <dbReference type="Proteomes" id="UP000290682"/>
    </source>
</evidence>
<keyword evidence="6" id="KW-1185">Reference proteome</keyword>
<dbReference type="Proteomes" id="UP000290682">
    <property type="component" value="Unassembled WGS sequence"/>
</dbReference>
<feature type="domain" description="Galactose oxidase-like Early set" evidence="4">
    <location>
        <begin position="501"/>
        <end position="595"/>
    </location>
</feature>
<dbReference type="InterPro" id="IPR015202">
    <property type="entry name" value="GO-like_E_set"/>
</dbReference>
<gene>
    <name evidence="5" type="ORF">EBB06_09655</name>
</gene>
<keyword evidence="1" id="KW-0732">Signal</keyword>
<evidence type="ECO:0000313" key="5">
    <source>
        <dbReference type="EMBL" id="RXZ43415.1"/>
    </source>
</evidence>
<dbReference type="EMBL" id="REGR01000009">
    <property type="protein sequence ID" value="RXZ43415.1"/>
    <property type="molecule type" value="Genomic_DNA"/>
</dbReference>
<evidence type="ECO:0000256" key="1">
    <source>
        <dbReference type="ARBA" id="ARBA00022729"/>
    </source>
</evidence>
<dbReference type="PANTHER" id="PTHR32208:SF21">
    <property type="entry name" value="LOW QUALITY PROTEIN: ALDEHYDE OXIDASE GLOX-LIKE"/>
    <property type="match status" value="1"/>
</dbReference>
<accession>A0ABY0FFK8</accession>
<organism evidence="5 6">
    <name type="scientific">Crenobacter cavernae</name>
    <dbReference type="NCBI Taxonomy" id="2290923"/>
    <lineage>
        <taxon>Bacteria</taxon>
        <taxon>Pseudomonadati</taxon>
        <taxon>Pseudomonadota</taxon>
        <taxon>Betaproteobacteria</taxon>
        <taxon>Neisseriales</taxon>
        <taxon>Neisseriaceae</taxon>
        <taxon>Crenobacter</taxon>
    </lineage>
</organism>
<feature type="region of interest" description="Disordered" evidence="2">
    <location>
        <begin position="341"/>
        <end position="393"/>
    </location>
</feature>
<dbReference type="InterPro" id="IPR011043">
    <property type="entry name" value="Gal_Oxase/kelch_b-propeller"/>
</dbReference>
<dbReference type="PANTHER" id="PTHR32208">
    <property type="entry name" value="SECRETED PROTEIN-RELATED"/>
    <property type="match status" value="1"/>
</dbReference>
<dbReference type="InterPro" id="IPR037293">
    <property type="entry name" value="Gal_Oxidase_central_sf"/>
</dbReference>
<dbReference type="Pfam" id="PF07250">
    <property type="entry name" value="Glyoxal_oxid_N"/>
    <property type="match status" value="1"/>
</dbReference>
<evidence type="ECO:0000259" key="3">
    <source>
        <dbReference type="Pfam" id="PF07250"/>
    </source>
</evidence>
<dbReference type="InterPro" id="IPR014756">
    <property type="entry name" value="Ig_E-set"/>
</dbReference>
<dbReference type="Gene3D" id="2.120.10.70">
    <property type="entry name" value="Fucose-specific lectin"/>
    <property type="match status" value="2"/>
</dbReference>
<feature type="domain" description="Glyoxal oxidase N-terminal" evidence="3">
    <location>
        <begin position="392"/>
        <end position="496"/>
    </location>
</feature>
<comment type="caution">
    <text evidence="5">The sequence shown here is derived from an EMBL/GenBank/DDBJ whole genome shotgun (WGS) entry which is preliminary data.</text>
</comment>
<dbReference type="SUPFAM" id="SSF50965">
    <property type="entry name" value="Galactose oxidase, central domain"/>
    <property type="match status" value="1"/>
</dbReference>
<dbReference type="InterPro" id="IPR009880">
    <property type="entry name" value="Glyoxal_oxidase_N"/>
</dbReference>
<name>A0ABY0FFK8_9NEIS</name>
<feature type="compositionally biased region" description="Polar residues" evidence="2">
    <location>
        <begin position="347"/>
        <end position="360"/>
    </location>
</feature>
<sequence length="970" mass="106835">MPERWSILPEGANEQTQTSFSEILAVHAALLPDGKVLYFGGSQHLYDDTIRSVNDPRLDNTRLWDPQTGAVQSIPSPLPLYDLFCCGHAFLADGRLLVAGGASGYPPEDADHHAEHYRGSRRTAIFDWRLPIGTNPWSSTPDLPTYPQHIRPGISNPDRTQGSGGRWYPTLVALGDRNVMVFAGHPQEADSRHSNYSVEVFRAGTSPSGDFVSVGDEPERIREAIARLQIPEVYPRAHLLPNGRVFVACLADGHSYSWDPYRRSPTAEQGWEPIAPFRAGRTADPDSWRTTYFDSGQGGYNRSFFSWSSVLLPLVPEEGYNARVLIVGRAQPFVIALGRRNDPWPPTTQWEPTAPRNTSDPRLFMPSQHRPVPRPNDQPGPGRDPFITTNHPGMRQQCLPVLMPDATVLVVGGSTTNPSASPGYSFDAVALPEVYTPSPSQGRWRTLDTPARVPRVYHGVALLLPDGRVWTAGSNAWADGQMRDRELRMEVFEPWYFDRTRPEIGSTPVGVRHGQPFDVTLLGGNALRVALIRVGSVTHSFNSDQRYVGLRFEQVESNRLRIVAPPDAWVAPPGYYLLFVVDSGGVPSIGRFLRVSLAWEPWFALGPNVFPADATVTAVSTRPGGTSLYVVGLDEGNGGGRVWSRFFPDPQHPGQWSDWFPLGDNRFRPGSTVTALTLAEGATSLYVMGLDGKVWSNFFPRDGRPEWSGWFDLGPNVFPQTATVAAVSTRPGGTSLFVVGLDEGHGGGRVWSKFFPDPQHPNQWSDWFPIGDNVFRPGSTITALSLAEGATSLYVMGLDGKVWSNFFPRDGRPEWSGWFDLGPNVFPPEATVTAVSTRPGGTSLYVVGLDEGNGGGRVWSRFFPDPQHPGQWSDWFPLGDNRFRPGSKITALSLAEGATSLYVMGLDGKVWSNFFPRDGRPEWSGWFDLGPNVFPQTATAAAVSTRPGGTSLFVVGLDNQIWSTFFDPRN</sequence>
<dbReference type="SUPFAM" id="SSF89372">
    <property type="entry name" value="Fucose-specific lectin"/>
    <property type="match status" value="2"/>
</dbReference>
<protein>
    <submittedName>
        <fullName evidence="5">DUF1929 domain-containing protein</fullName>
    </submittedName>
</protein>
<dbReference type="SUPFAM" id="SSF81296">
    <property type="entry name" value="E set domains"/>
    <property type="match status" value="1"/>
</dbReference>
<dbReference type="Gene3D" id="2.130.10.80">
    <property type="entry name" value="Galactose oxidase/kelch, beta-propeller"/>
    <property type="match status" value="1"/>
</dbReference>
<dbReference type="Pfam" id="PF09118">
    <property type="entry name" value="GO-like_E_set"/>
    <property type="match status" value="1"/>
</dbReference>